<comment type="cofactor">
    <cofactor evidence="5">
        <name>FAD</name>
        <dbReference type="ChEBI" id="CHEBI:57692"/>
    </cofactor>
    <text evidence="5">Binds 1 FAD per subunit.</text>
</comment>
<feature type="binding site" evidence="5">
    <location>
        <position position="272"/>
    </location>
    <ligand>
        <name>NAD(+)</name>
        <dbReference type="ChEBI" id="CHEBI:57540"/>
    </ligand>
</feature>
<dbReference type="Pfam" id="PF02852">
    <property type="entry name" value="Pyr_redox_dim"/>
    <property type="match status" value="1"/>
</dbReference>
<evidence type="ECO:0000256" key="4">
    <source>
        <dbReference type="ARBA" id="ARBA00023002"/>
    </source>
</evidence>
<evidence type="ECO:0000259" key="8">
    <source>
        <dbReference type="Pfam" id="PF07992"/>
    </source>
</evidence>
<feature type="binding site" evidence="5">
    <location>
        <position position="313"/>
    </location>
    <ligand>
        <name>FAD</name>
        <dbReference type="ChEBI" id="CHEBI:57692"/>
    </ligand>
</feature>
<dbReference type="Gene3D" id="3.50.50.60">
    <property type="entry name" value="FAD/NAD(P)-binding domain"/>
    <property type="match status" value="2"/>
</dbReference>
<dbReference type="InterPro" id="IPR016156">
    <property type="entry name" value="FAD/NAD-linked_Rdtase_dimer_sf"/>
</dbReference>
<dbReference type="Proteomes" id="UP000230251">
    <property type="component" value="Unassembled WGS sequence"/>
</dbReference>
<feature type="domain" description="Pyridine nucleotide-disulphide oxidoreductase dimerisation" evidence="7">
    <location>
        <begin position="351"/>
        <end position="457"/>
    </location>
</feature>
<dbReference type="InterPro" id="IPR004099">
    <property type="entry name" value="Pyr_nucl-diS_OxRdtase_dimer"/>
</dbReference>
<organism evidence="9 10">
    <name type="scientific">Candidatus Uhrbacteria bacterium CG_4_9_14_0_2_um_filter_41_50</name>
    <dbReference type="NCBI Taxonomy" id="1975031"/>
    <lineage>
        <taxon>Bacteria</taxon>
        <taxon>Candidatus Uhriibacteriota</taxon>
    </lineage>
</organism>
<keyword evidence="2" id="KW-0285">Flavoprotein</keyword>
<dbReference type="PANTHER" id="PTHR43014">
    <property type="entry name" value="MERCURIC REDUCTASE"/>
    <property type="match status" value="1"/>
</dbReference>
<proteinExistence type="inferred from homology"/>
<keyword evidence="4" id="KW-0560">Oxidoreductase</keyword>
<gene>
    <name evidence="9" type="ORF">CO057_02610</name>
</gene>
<feature type="binding site" evidence="5">
    <location>
        <position position="54"/>
    </location>
    <ligand>
        <name>FAD</name>
        <dbReference type="ChEBI" id="CHEBI:57692"/>
    </ligand>
</feature>
<reference evidence="10" key="1">
    <citation type="submission" date="2017-09" db="EMBL/GenBank/DDBJ databases">
        <title>Depth-based differentiation of microbial function through sediment-hosted aquifers and enrichment of novel symbionts in the deep terrestrial subsurface.</title>
        <authorList>
            <person name="Probst A.J."/>
            <person name="Ladd B."/>
            <person name="Jarett J.K."/>
            <person name="Geller-Mcgrath D.E."/>
            <person name="Sieber C.M.K."/>
            <person name="Emerson J.B."/>
            <person name="Anantharaman K."/>
            <person name="Thomas B.C."/>
            <person name="Malmstrom R."/>
            <person name="Stieglmeier M."/>
            <person name="Klingl A."/>
            <person name="Woyke T."/>
            <person name="Ryan C.M."/>
            <person name="Banfield J.F."/>
        </authorList>
    </citation>
    <scope>NUCLEOTIDE SEQUENCE [LARGE SCALE GENOMIC DNA]</scope>
</reference>
<dbReference type="GO" id="GO:0003955">
    <property type="term" value="F:NAD(P)H dehydrogenase (quinone) activity"/>
    <property type="evidence" value="ECO:0007669"/>
    <property type="project" value="TreeGrafter"/>
</dbReference>
<evidence type="ECO:0008006" key="11">
    <source>
        <dbReference type="Google" id="ProtNLM"/>
    </source>
</evidence>
<accession>A0A2M8ENZ3</accession>
<dbReference type="EMBL" id="PFSI01000037">
    <property type="protein sequence ID" value="PJC24464.1"/>
    <property type="molecule type" value="Genomic_DNA"/>
</dbReference>
<evidence type="ECO:0000256" key="6">
    <source>
        <dbReference type="PIRSR" id="PIRSR000350-4"/>
    </source>
</evidence>
<comment type="caution">
    <text evidence="9">The sequence shown here is derived from an EMBL/GenBank/DDBJ whole genome shotgun (WGS) entry which is preliminary data.</text>
</comment>
<dbReference type="PANTHER" id="PTHR43014:SF4">
    <property type="entry name" value="PYRIDINE NUCLEOTIDE-DISULFIDE OXIDOREDUCTASE RCLA-RELATED"/>
    <property type="match status" value="1"/>
</dbReference>
<evidence type="ECO:0000313" key="10">
    <source>
        <dbReference type="Proteomes" id="UP000230251"/>
    </source>
</evidence>
<comment type="similarity">
    <text evidence="1">Belongs to the class-I pyridine nucleotide-disulfide oxidoreductase family.</text>
</comment>
<feature type="domain" description="FAD/NAD(P)-binding" evidence="8">
    <location>
        <begin position="8"/>
        <end position="328"/>
    </location>
</feature>
<feature type="binding site" evidence="5">
    <location>
        <begin position="181"/>
        <end position="188"/>
    </location>
    <ligand>
        <name>NAD(+)</name>
        <dbReference type="ChEBI" id="CHEBI:57540"/>
    </ligand>
</feature>
<dbReference type="FunFam" id="3.30.390.30:FF:000001">
    <property type="entry name" value="Dihydrolipoyl dehydrogenase"/>
    <property type="match status" value="1"/>
</dbReference>
<dbReference type="PIRSF" id="PIRSF000350">
    <property type="entry name" value="Mercury_reductase_MerA"/>
    <property type="match status" value="1"/>
</dbReference>
<dbReference type="InterPro" id="IPR023753">
    <property type="entry name" value="FAD/NAD-binding_dom"/>
</dbReference>
<evidence type="ECO:0000259" key="7">
    <source>
        <dbReference type="Pfam" id="PF02852"/>
    </source>
</evidence>
<keyword evidence="3 5" id="KW-0274">FAD</keyword>
<name>A0A2M8ENZ3_9BACT</name>
<dbReference type="SUPFAM" id="SSF55424">
    <property type="entry name" value="FAD/NAD-linked reductases, dimerisation (C-terminal) domain"/>
    <property type="match status" value="1"/>
</dbReference>
<dbReference type="SUPFAM" id="SSF51905">
    <property type="entry name" value="FAD/NAD(P)-binding domain"/>
    <property type="match status" value="1"/>
</dbReference>
<dbReference type="AlphaFoldDB" id="A0A2M8ENZ3"/>
<keyword evidence="5" id="KW-0520">NAD</keyword>
<evidence type="ECO:0000256" key="1">
    <source>
        <dbReference type="ARBA" id="ARBA00007532"/>
    </source>
</evidence>
<feature type="binding site" evidence="5">
    <location>
        <position position="204"/>
    </location>
    <ligand>
        <name>NAD(+)</name>
        <dbReference type="ChEBI" id="CHEBI:57540"/>
    </ligand>
</feature>
<dbReference type="PRINTS" id="PR00411">
    <property type="entry name" value="PNDRDTASEI"/>
</dbReference>
<evidence type="ECO:0000313" key="9">
    <source>
        <dbReference type="EMBL" id="PJC24464.1"/>
    </source>
</evidence>
<dbReference type="InterPro" id="IPR036188">
    <property type="entry name" value="FAD/NAD-bd_sf"/>
</dbReference>
<dbReference type="GO" id="GO:0050660">
    <property type="term" value="F:flavin adenine dinucleotide binding"/>
    <property type="evidence" value="ECO:0007669"/>
    <property type="project" value="TreeGrafter"/>
</dbReference>
<feature type="disulfide bond" description="Redox-active" evidence="6">
    <location>
        <begin position="45"/>
        <end position="50"/>
    </location>
</feature>
<evidence type="ECO:0000256" key="5">
    <source>
        <dbReference type="PIRSR" id="PIRSR000350-3"/>
    </source>
</evidence>
<keyword evidence="5" id="KW-0547">Nucleotide-binding</keyword>
<dbReference type="PRINTS" id="PR00368">
    <property type="entry name" value="FADPNR"/>
</dbReference>
<protein>
    <recommendedName>
        <fullName evidence="11">Dihydrolipoyl dehydrogenase</fullName>
    </recommendedName>
</protein>
<evidence type="ECO:0000256" key="3">
    <source>
        <dbReference type="ARBA" id="ARBA00022827"/>
    </source>
</evidence>
<sequence>MNKEVKKYDVIVIGGGAAGLEAAFTISNARKKVCLIEVSKLGGECPNWACIPSKAMAKCARSYYFAKHKMNNFGVYTESVTFNYKKIMSHKSAVVEAIAGTNRMEKLLSTARVDVVKGRAQFVDDKTVAVGKKLFSAGKIVIATGTESFIPPITGLQKAGYLTFRDAVTKTSAPKSITIVGGGPVACEFASFYAMLGIKVTMIEIAKGILQFEDSEISALAANDLKELGVDIFLNTKVLSVQKRGHKKIVTFQEGKKNRKNVSVEEILIAVGKRANTAELNIEKAGVKLDKRGFVAVNEKLQTSKKHIFAVGDITGAMQLTGVAHYHGALASQNILAKSAQLMKKFDLSIVPSVVFLKQEVAAVGIDSETAKKNKIKFDIHKFPIGYLGRAVTDGERSGLLKIITEKKTGRLLGGHMIGARAGEVIHEIALGIKLNAKLSDLTEMVYAFPTYSEAISALE</sequence>
<dbReference type="Gene3D" id="3.30.390.30">
    <property type="match status" value="1"/>
</dbReference>
<dbReference type="InterPro" id="IPR001100">
    <property type="entry name" value="Pyr_nuc-diS_OxRdtase"/>
</dbReference>
<dbReference type="Pfam" id="PF07992">
    <property type="entry name" value="Pyr_redox_2"/>
    <property type="match status" value="1"/>
</dbReference>
<evidence type="ECO:0000256" key="2">
    <source>
        <dbReference type="ARBA" id="ARBA00022630"/>
    </source>
</evidence>